<dbReference type="AlphaFoldDB" id="A0A5B7II95"/>
<accession>A0A5B7II95</accession>
<name>A0A5B7II95_PORTR</name>
<reference evidence="1 2" key="1">
    <citation type="submission" date="2019-05" db="EMBL/GenBank/DDBJ databases">
        <title>Another draft genome of Portunus trituberculatus and its Hox gene families provides insights of decapod evolution.</title>
        <authorList>
            <person name="Jeong J.-H."/>
            <person name="Song I."/>
            <person name="Kim S."/>
            <person name="Choi T."/>
            <person name="Kim D."/>
            <person name="Ryu S."/>
            <person name="Kim W."/>
        </authorList>
    </citation>
    <scope>NUCLEOTIDE SEQUENCE [LARGE SCALE GENOMIC DNA]</scope>
    <source>
        <tissue evidence="1">Muscle</tissue>
    </source>
</reference>
<gene>
    <name evidence="1" type="ORF">E2C01_076326</name>
</gene>
<evidence type="ECO:0000313" key="2">
    <source>
        <dbReference type="Proteomes" id="UP000324222"/>
    </source>
</evidence>
<comment type="caution">
    <text evidence="1">The sequence shown here is derived from an EMBL/GenBank/DDBJ whole genome shotgun (WGS) entry which is preliminary data.</text>
</comment>
<sequence>MPLSEVTALESSHHMHQFVPQLRDTNSHAYTTACPITNTYHALITNTEYEQLIYFSIHVLAR</sequence>
<organism evidence="1 2">
    <name type="scientific">Portunus trituberculatus</name>
    <name type="common">Swimming crab</name>
    <name type="synonym">Neptunus trituberculatus</name>
    <dbReference type="NCBI Taxonomy" id="210409"/>
    <lineage>
        <taxon>Eukaryota</taxon>
        <taxon>Metazoa</taxon>
        <taxon>Ecdysozoa</taxon>
        <taxon>Arthropoda</taxon>
        <taxon>Crustacea</taxon>
        <taxon>Multicrustacea</taxon>
        <taxon>Malacostraca</taxon>
        <taxon>Eumalacostraca</taxon>
        <taxon>Eucarida</taxon>
        <taxon>Decapoda</taxon>
        <taxon>Pleocyemata</taxon>
        <taxon>Brachyura</taxon>
        <taxon>Eubrachyura</taxon>
        <taxon>Portunoidea</taxon>
        <taxon>Portunidae</taxon>
        <taxon>Portuninae</taxon>
        <taxon>Portunus</taxon>
    </lineage>
</organism>
<proteinExistence type="predicted"/>
<protein>
    <submittedName>
        <fullName evidence="1">Uncharacterized protein</fullName>
    </submittedName>
</protein>
<dbReference type="EMBL" id="VSRR010057696">
    <property type="protein sequence ID" value="MPC81696.1"/>
    <property type="molecule type" value="Genomic_DNA"/>
</dbReference>
<keyword evidence="2" id="KW-1185">Reference proteome</keyword>
<dbReference type="Proteomes" id="UP000324222">
    <property type="component" value="Unassembled WGS sequence"/>
</dbReference>
<evidence type="ECO:0000313" key="1">
    <source>
        <dbReference type="EMBL" id="MPC81696.1"/>
    </source>
</evidence>